<reference evidence="1" key="1">
    <citation type="submission" date="2022-07" db="EMBL/GenBank/DDBJ databases">
        <title>Phylogenomic reconstructions and comparative analyses of Kickxellomycotina fungi.</title>
        <authorList>
            <person name="Reynolds N.K."/>
            <person name="Stajich J.E."/>
            <person name="Barry K."/>
            <person name="Grigoriev I.V."/>
            <person name="Crous P."/>
            <person name="Smith M.E."/>
        </authorList>
    </citation>
    <scope>NUCLEOTIDE SEQUENCE</scope>
    <source>
        <strain evidence="1">CBS 109366</strain>
    </source>
</reference>
<name>A0ACC1JU91_9FUNG</name>
<dbReference type="Proteomes" id="UP001140234">
    <property type="component" value="Unassembled WGS sequence"/>
</dbReference>
<evidence type="ECO:0000313" key="2">
    <source>
        <dbReference type="Proteomes" id="UP001140234"/>
    </source>
</evidence>
<proteinExistence type="predicted"/>
<keyword evidence="2" id="KW-1185">Reference proteome</keyword>
<protein>
    <submittedName>
        <fullName evidence="1">Uncharacterized protein</fullName>
    </submittedName>
</protein>
<comment type="caution">
    <text evidence="1">The sequence shown here is derived from an EMBL/GenBank/DDBJ whole genome shotgun (WGS) entry which is preliminary data.</text>
</comment>
<feature type="non-terminal residue" evidence="1">
    <location>
        <position position="1"/>
    </location>
</feature>
<gene>
    <name evidence="1" type="ORF">IWQ57_003953</name>
</gene>
<accession>A0ACC1JU91</accession>
<organism evidence="1 2">
    <name type="scientific">Coemansia nantahalensis</name>
    <dbReference type="NCBI Taxonomy" id="2789366"/>
    <lineage>
        <taxon>Eukaryota</taxon>
        <taxon>Fungi</taxon>
        <taxon>Fungi incertae sedis</taxon>
        <taxon>Zoopagomycota</taxon>
        <taxon>Kickxellomycotina</taxon>
        <taxon>Kickxellomycetes</taxon>
        <taxon>Kickxellales</taxon>
        <taxon>Kickxellaceae</taxon>
        <taxon>Coemansia</taxon>
    </lineage>
</organism>
<evidence type="ECO:0000313" key="1">
    <source>
        <dbReference type="EMBL" id="KAJ2767426.1"/>
    </source>
</evidence>
<sequence length="540" mass="57813">QRALMDTNDQQARLLGDVRPQIVMTPPVEAGRFSVLAAGQDMGVLASVLLRPFEMPESLAVARLECLPRPPMPPADAASTGAAPPADSDSDDARGALDGAFVLGTSIVLPGEDDAKRGRVLVARWDAALEQLQVVGCLTVMGAAYALAPFRGMLLAAVANRLLLLGWQRRAVDARTAAAAAAPRRICDGVVYAEDPDYELVVICSQQAQIASLSLAVAGDYVAVGDIMSSVSVYRYEESLVAPAAVPRAAASAGGLQQQQPAPPQIRRRLVPVARDYSGVWTTAVAAVPPPLAQNHARLRPEPVASETGFLEPGDIARAFRDPAQERLLVADSYGNLIRLVRGDSDDEQLHVEGRWHLGDMVNVIRAGSLVMDIPDPEFPGLLRPQLVFGTLHGALGVVASVEDGKLGRVLARLQTNMAHLLPTPGLWDYARWRGYASDQRSTGAFGFLDGDLIEQFLALPHRTQQLLFEGGAGALADRARVSEAEAARKRELWASYARVEGEANVEVLAQLAVSDIGAREGVSLDFVVRLVESLARHHF</sequence>
<dbReference type="EMBL" id="JANBUJ010001426">
    <property type="protein sequence ID" value="KAJ2767426.1"/>
    <property type="molecule type" value="Genomic_DNA"/>
</dbReference>